<dbReference type="SUPFAM" id="SSF55073">
    <property type="entry name" value="Nucleotide cyclase"/>
    <property type="match status" value="1"/>
</dbReference>
<keyword evidence="17" id="KW-1185">Reference proteome</keyword>
<feature type="transmembrane region" description="Helical" evidence="15">
    <location>
        <begin position="635"/>
        <end position="659"/>
    </location>
</feature>
<dbReference type="GeneID" id="106465222"/>
<dbReference type="Pfam" id="PF16214">
    <property type="entry name" value="AC_N"/>
    <property type="match status" value="1"/>
</dbReference>
<keyword evidence="9" id="KW-0460">Magnesium</keyword>
<keyword evidence="11" id="KW-0115">cAMP biosynthesis</keyword>
<organism evidence="17 18">
    <name type="scientific">Limulus polyphemus</name>
    <name type="common">Atlantic horseshoe crab</name>
    <dbReference type="NCBI Taxonomy" id="6850"/>
    <lineage>
        <taxon>Eukaryota</taxon>
        <taxon>Metazoa</taxon>
        <taxon>Ecdysozoa</taxon>
        <taxon>Arthropoda</taxon>
        <taxon>Chelicerata</taxon>
        <taxon>Merostomata</taxon>
        <taxon>Xiphosura</taxon>
        <taxon>Limulidae</taxon>
        <taxon>Limulus</taxon>
    </lineage>
</organism>
<comment type="subcellular location">
    <subcellularLocation>
        <location evidence="3">Membrane</location>
        <topology evidence="3">Multi-pass membrane protein</topology>
    </subcellularLocation>
</comment>
<evidence type="ECO:0000256" key="5">
    <source>
        <dbReference type="ARBA" id="ARBA00022692"/>
    </source>
</evidence>
<keyword evidence="10 15" id="KW-1133">Transmembrane helix</keyword>
<keyword evidence="5 15" id="KW-0812">Transmembrane</keyword>
<feature type="transmembrane region" description="Helical" evidence="15">
    <location>
        <begin position="563"/>
        <end position="585"/>
    </location>
</feature>
<dbReference type="Gene3D" id="3.30.70.1230">
    <property type="entry name" value="Nucleotide cyclase"/>
    <property type="match status" value="1"/>
</dbReference>
<evidence type="ECO:0000256" key="3">
    <source>
        <dbReference type="ARBA" id="ARBA00004141"/>
    </source>
</evidence>
<gene>
    <name evidence="18" type="primary">LOC106465222</name>
</gene>
<feature type="transmembrane region" description="Helical" evidence="15">
    <location>
        <begin position="32"/>
        <end position="55"/>
    </location>
</feature>
<evidence type="ECO:0000313" key="17">
    <source>
        <dbReference type="Proteomes" id="UP000694941"/>
    </source>
</evidence>
<evidence type="ECO:0000256" key="14">
    <source>
        <dbReference type="RuleBase" id="RU000405"/>
    </source>
</evidence>
<protein>
    <recommendedName>
        <fullName evidence="4">adenylate cyclase</fullName>
        <ecNumber evidence="4">4.6.1.1</ecNumber>
    </recommendedName>
</protein>
<dbReference type="PANTHER" id="PTHR45627">
    <property type="entry name" value="ADENYLATE CYCLASE TYPE 1"/>
    <property type="match status" value="1"/>
</dbReference>
<feature type="transmembrane region" description="Helical" evidence="15">
    <location>
        <begin position="67"/>
        <end position="85"/>
    </location>
</feature>
<name>A0ABM1SYT0_LIMPO</name>
<evidence type="ECO:0000313" key="18">
    <source>
        <dbReference type="RefSeq" id="XP_022248786.1"/>
    </source>
</evidence>
<reference evidence="18" key="1">
    <citation type="submission" date="2025-08" db="UniProtKB">
        <authorList>
            <consortium name="RefSeq"/>
        </authorList>
    </citation>
    <scope>IDENTIFICATION</scope>
    <source>
        <tissue evidence="18">Muscle</tissue>
    </source>
</reference>
<keyword evidence="7" id="KW-0547">Nucleotide-binding</keyword>
<comment type="similarity">
    <text evidence="14">Belongs to the adenylyl cyclase class-4/guanylyl cyclase family.</text>
</comment>
<feature type="transmembrane region" description="Helical" evidence="15">
    <location>
        <begin position="751"/>
        <end position="770"/>
    </location>
</feature>
<dbReference type="Pfam" id="PF00211">
    <property type="entry name" value="Guanylate_cyc"/>
    <property type="match status" value="1"/>
</dbReference>
<feature type="transmembrane region" description="Helical" evidence="15">
    <location>
        <begin position="592"/>
        <end position="615"/>
    </location>
</feature>
<evidence type="ECO:0000256" key="4">
    <source>
        <dbReference type="ARBA" id="ARBA00012201"/>
    </source>
</evidence>
<evidence type="ECO:0000256" key="9">
    <source>
        <dbReference type="ARBA" id="ARBA00022842"/>
    </source>
</evidence>
<dbReference type="SMART" id="SM00044">
    <property type="entry name" value="CYCc"/>
    <property type="match status" value="1"/>
</dbReference>
<dbReference type="RefSeq" id="XP_022248786.1">
    <property type="nucleotide sequence ID" value="XM_022393078.1"/>
</dbReference>
<sequence length="773" mass="87776">MKYRSETKVGEMTPAVDLSDLKRRYCGRLQHSLFLSLLMICLLYGVGFMVVTQVVYDHNFWDDSIRYLTLITTLGVLLVIFVFLLPIEGVAEHFRWLLGFLVWAAMLVTISVWSYVRPLRGNTDNLLLVYLTVFCMNTMLPLPRLPALIMSLVTAVSQVALSAVFANFETDHLGNQIMANSVFLLCAVKVGYYHRLMRDHALDRTFTGTRGVIESRIKLEYEKEQQEQLLLSVIPAYIAAEVKRKIMLKMADACQTPTTQAKQRFHELYVQRHHNVSILYADIVNFTPLSEQLSASDLVQTLNQLFGRFDQIAQENQCMRIKILGDCYYCVSGLPVSRPNHAYNCVRMGLQMIEAIRVVREATEVNVDMRIGIHTGNVLCGVLGLRKWQYDVWSDDVTLANHMESSGVPGRVHITMATLHQLDNQFEVEPRQGLLNDQFRLDHQVETFLIIPPKVIVEEIEETRLKKKGSDTSTRCRTSSKMSKYVECWGADKPFANISETTLAKNIGLTSLALIEGNILPGAGVLVGCRQCVNSTDDFNPVLLRFTDRRLEAEYQRQPNPQFFWYTLCTNILFVSIAVIHLLTLPINLTTVTVLVSTFIVVAALTVVSCVQHFQHSTESTTRSLPCSTDVASNQILRIFIFLFSVLLILAACMVNMVICYTEPPVRTKVYLNITNSTGSQEHDCQFFQYHQFTTILTLTTVSVFLRINYLLKLVVMITGVVAFAVIFVIVKPNLLYVEDLGMSDGMIETLSFFYDVSFLVIFFIVLHVLDRQ</sequence>
<evidence type="ECO:0000259" key="16">
    <source>
        <dbReference type="PROSITE" id="PS50125"/>
    </source>
</evidence>
<evidence type="ECO:0000256" key="15">
    <source>
        <dbReference type="SAM" id="Phobius"/>
    </source>
</evidence>
<feature type="transmembrane region" description="Helical" evidence="15">
    <location>
        <begin position="97"/>
        <end position="116"/>
    </location>
</feature>
<keyword evidence="12 15" id="KW-0472">Membrane</keyword>
<evidence type="ECO:0000256" key="10">
    <source>
        <dbReference type="ARBA" id="ARBA00022989"/>
    </source>
</evidence>
<evidence type="ECO:0000256" key="11">
    <source>
        <dbReference type="ARBA" id="ARBA00022998"/>
    </source>
</evidence>
<keyword evidence="13 14" id="KW-0456">Lyase</keyword>
<feature type="transmembrane region" description="Helical" evidence="15">
    <location>
        <begin position="710"/>
        <end position="731"/>
    </location>
</feature>
<feature type="domain" description="Guanylate cyclase" evidence="16">
    <location>
        <begin position="277"/>
        <end position="404"/>
    </location>
</feature>
<evidence type="ECO:0000256" key="12">
    <source>
        <dbReference type="ARBA" id="ARBA00023136"/>
    </source>
</evidence>
<comment type="catalytic activity">
    <reaction evidence="1">
        <text>ATP = 3',5'-cyclic AMP + diphosphate</text>
        <dbReference type="Rhea" id="RHEA:15389"/>
        <dbReference type="ChEBI" id="CHEBI:30616"/>
        <dbReference type="ChEBI" id="CHEBI:33019"/>
        <dbReference type="ChEBI" id="CHEBI:58165"/>
        <dbReference type="EC" id="4.6.1.1"/>
    </reaction>
</comment>
<proteinExistence type="inferred from homology"/>
<evidence type="ECO:0000256" key="1">
    <source>
        <dbReference type="ARBA" id="ARBA00001593"/>
    </source>
</evidence>
<dbReference type="InterPro" id="IPR001054">
    <property type="entry name" value="A/G_cyclase"/>
</dbReference>
<feature type="non-terminal residue" evidence="18">
    <location>
        <position position="773"/>
    </location>
</feature>
<comment type="cofactor">
    <cofactor evidence="2">
        <name>Mg(2+)</name>
        <dbReference type="ChEBI" id="CHEBI:18420"/>
    </cofactor>
</comment>
<dbReference type="Proteomes" id="UP000694941">
    <property type="component" value="Unplaced"/>
</dbReference>
<dbReference type="PANTHER" id="PTHR45627:SF12">
    <property type="entry name" value="ADENYLATE CYCLASE TYPE 2"/>
    <property type="match status" value="1"/>
</dbReference>
<dbReference type="InterPro" id="IPR018297">
    <property type="entry name" value="A/G_cyclase_CS"/>
</dbReference>
<feature type="transmembrane region" description="Helical" evidence="15">
    <location>
        <begin position="147"/>
        <end position="168"/>
    </location>
</feature>
<keyword evidence="8" id="KW-0067">ATP-binding</keyword>
<dbReference type="CDD" id="cd07302">
    <property type="entry name" value="CHD"/>
    <property type="match status" value="1"/>
</dbReference>
<dbReference type="InterPro" id="IPR029787">
    <property type="entry name" value="Nucleotide_cyclase"/>
</dbReference>
<accession>A0ABM1SYT0</accession>
<keyword evidence="6" id="KW-0479">Metal-binding</keyword>
<evidence type="ECO:0000256" key="6">
    <source>
        <dbReference type="ARBA" id="ARBA00022723"/>
    </source>
</evidence>
<evidence type="ECO:0000256" key="2">
    <source>
        <dbReference type="ARBA" id="ARBA00001946"/>
    </source>
</evidence>
<dbReference type="PROSITE" id="PS00452">
    <property type="entry name" value="GUANYLATE_CYCLASE_1"/>
    <property type="match status" value="1"/>
</dbReference>
<dbReference type="InterPro" id="IPR032628">
    <property type="entry name" value="AC_N"/>
</dbReference>
<evidence type="ECO:0000256" key="8">
    <source>
        <dbReference type="ARBA" id="ARBA00022840"/>
    </source>
</evidence>
<evidence type="ECO:0000256" key="7">
    <source>
        <dbReference type="ARBA" id="ARBA00022741"/>
    </source>
</evidence>
<dbReference type="EC" id="4.6.1.1" evidence="4"/>
<evidence type="ECO:0000256" key="13">
    <source>
        <dbReference type="ARBA" id="ARBA00023239"/>
    </source>
</evidence>
<dbReference type="PROSITE" id="PS50125">
    <property type="entry name" value="GUANYLATE_CYCLASE_2"/>
    <property type="match status" value="1"/>
</dbReference>